<dbReference type="EMBL" id="LCTZ01000002">
    <property type="protein sequence ID" value="KQC30940.1"/>
    <property type="molecule type" value="Genomic_DNA"/>
</dbReference>
<dbReference type="Proteomes" id="UP000050827">
    <property type="component" value="Unassembled WGS sequence"/>
</dbReference>
<accession>A0A0Q0XPE4</accession>
<gene>
    <name evidence="1" type="ORF">AAY42_14345</name>
</gene>
<comment type="caution">
    <text evidence="1">The sequence shown here is derived from an EMBL/GenBank/DDBJ whole genome shotgun (WGS) entry which is preliminary data.</text>
</comment>
<evidence type="ECO:0000313" key="2">
    <source>
        <dbReference type="Proteomes" id="UP000050827"/>
    </source>
</evidence>
<proteinExistence type="predicted"/>
<dbReference type="AlphaFoldDB" id="A0A0Q0XPE4"/>
<keyword evidence="2" id="KW-1185">Reference proteome</keyword>
<organism evidence="1 2">
    <name type="scientific">Flagellimonas eckloniae</name>
    <dbReference type="NCBI Taxonomy" id="346185"/>
    <lineage>
        <taxon>Bacteria</taxon>
        <taxon>Pseudomonadati</taxon>
        <taxon>Bacteroidota</taxon>
        <taxon>Flavobacteriia</taxon>
        <taxon>Flavobacteriales</taxon>
        <taxon>Flavobacteriaceae</taxon>
        <taxon>Flagellimonas</taxon>
    </lineage>
</organism>
<dbReference type="STRING" id="346185.AAY42_14345"/>
<name>A0A0Q0XPE4_9FLAO</name>
<protein>
    <submittedName>
        <fullName evidence="1">Uncharacterized protein</fullName>
    </submittedName>
</protein>
<sequence>MLLLGFQTIAQEKTQHIKFKHFVESRGDSELGMLLEIPYSDIVVLNNSLNSSSGFGLTMNFHGNIVVIDQMDIMPDGSTQVVLRREDGRKFYGYKSTIKAILVKEKAVNEKSM</sequence>
<reference evidence="1 2" key="1">
    <citation type="submission" date="2015-04" db="EMBL/GenBank/DDBJ databases">
        <title>Complete genome of flavobacterium.</title>
        <authorList>
            <person name="Kwon Y.M."/>
            <person name="Kim S.-J."/>
        </authorList>
    </citation>
    <scope>NUCLEOTIDE SEQUENCE [LARGE SCALE GENOMIC DNA]</scope>
    <source>
        <strain evidence="1 2">DK169</strain>
    </source>
</reference>
<evidence type="ECO:0000313" key="1">
    <source>
        <dbReference type="EMBL" id="KQC30940.1"/>
    </source>
</evidence>